<keyword evidence="1" id="KW-0808">Transferase</keyword>
<accession>A0A350HB11</accession>
<dbReference type="GO" id="GO:0009103">
    <property type="term" value="P:lipopolysaccharide biosynthetic process"/>
    <property type="evidence" value="ECO:0007669"/>
    <property type="project" value="TreeGrafter"/>
</dbReference>
<dbReference type="Proteomes" id="UP000264062">
    <property type="component" value="Unassembled WGS sequence"/>
</dbReference>
<name>A0A350HB11_UNCW3</name>
<dbReference type="AlphaFoldDB" id="A0A350HB11"/>
<evidence type="ECO:0000313" key="3">
    <source>
        <dbReference type="EMBL" id="HAV92727.1"/>
    </source>
</evidence>
<dbReference type="InterPro" id="IPR001296">
    <property type="entry name" value="Glyco_trans_1"/>
</dbReference>
<dbReference type="PANTHER" id="PTHR46401">
    <property type="entry name" value="GLYCOSYLTRANSFERASE WBBK-RELATED"/>
    <property type="match status" value="1"/>
</dbReference>
<comment type="caution">
    <text evidence="3">The sequence shown here is derived from an EMBL/GenBank/DDBJ whole genome shotgun (WGS) entry which is preliminary data.</text>
</comment>
<dbReference type="SUPFAM" id="SSF53756">
    <property type="entry name" value="UDP-Glycosyltransferase/glycogen phosphorylase"/>
    <property type="match status" value="1"/>
</dbReference>
<reference evidence="3 4" key="1">
    <citation type="journal article" date="2018" name="Nat. Biotechnol.">
        <title>A standardized bacterial taxonomy based on genome phylogeny substantially revises the tree of life.</title>
        <authorList>
            <person name="Parks D.H."/>
            <person name="Chuvochina M."/>
            <person name="Waite D.W."/>
            <person name="Rinke C."/>
            <person name="Skarshewski A."/>
            <person name="Chaumeil P.A."/>
            <person name="Hugenholtz P."/>
        </authorList>
    </citation>
    <scope>NUCLEOTIDE SEQUENCE [LARGE SCALE GENOMIC DNA]</scope>
    <source>
        <strain evidence="3">UBA9956</strain>
    </source>
</reference>
<proteinExistence type="predicted"/>
<gene>
    <name evidence="3" type="ORF">DCW38_06060</name>
</gene>
<dbReference type="Pfam" id="PF00534">
    <property type="entry name" value="Glycos_transf_1"/>
    <property type="match status" value="1"/>
</dbReference>
<feature type="domain" description="Glycosyl transferase family 1" evidence="2">
    <location>
        <begin position="190"/>
        <end position="357"/>
    </location>
</feature>
<sequence>MKKNAVMISQYKLPDGDAGAIRQMTLGKLLSEMGYNVLLIGMGGTKYRKITDNGNLRYVSLNEPHTRTKLNKYIEPFRFKIKLKRFLLGFNEKNKINEIVISDIPLTAFYFIKNFAKEEGIGMIYDSVEWYSPEQFKFGKLSEKYVMKSLYNRFLIDKNFKVIAISRYLERHFLARGLKVSRIPVIMDVRDNKFIPKKTHEKTTLLYAGVPGKKDFIKNIVDGIALLDDKELKNIELRIIGITENQLRNGYNIKKENIMKIKKNLTVLNRVSRDAVLRNLGEADFTLLIRSEKQRYAKAGFPTKAVESLMTGTPIILNFTSDLRDYLEDGKECLAVKSPSASAIADAVRRAISLTLSQKTAMFSYSRKCAENNFDFRTYIAELEKVLPVERT</sequence>
<organism evidence="3 4">
    <name type="scientific">candidate division WOR-3 bacterium</name>
    <dbReference type="NCBI Taxonomy" id="2052148"/>
    <lineage>
        <taxon>Bacteria</taxon>
        <taxon>Bacteria division WOR-3</taxon>
    </lineage>
</organism>
<dbReference type="GO" id="GO:0016757">
    <property type="term" value="F:glycosyltransferase activity"/>
    <property type="evidence" value="ECO:0007669"/>
    <property type="project" value="InterPro"/>
</dbReference>
<dbReference type="EMBL" id="DMZY01000181">
    <property type="protein sequence ID" value="HAV92727.1"/>
    <property type="molecule type" value="Genomic_DNA"/>
</dbReference>
<dbReference type="Gene3D" id="3.40.50.2000">
    <property type="entry name" value="Glycogen Phosphorylase B"/>
    <property type="match status" value="2"/>
</dbReference>
<dbReference type="PANTHER" id="PTHR46401:SF2">
    <property type="entry name" value="GLYCOSYLTRANSFERASE WBBK-RELATED"/>
    <property type="match status" value="1"/>
</dbReference>
<evidence type="ECO:0000256" key="1">
    <source>
        <dbReference type="ARBA" id="ARBA00022679"/>
    </source>
</evidence>
<evidence type="ECO:0000313" key="4">
    <source>
        <dbReference type="Proteomes" id="UP000264062"/>
    </source>
</evidence>
<protein>
    <recommendedName>
        <fullName evidence="2">Glycosyl transferase family 1 domain-containing protein</fullName>
    </recommendedName>
</protein>
<evidence type="ECO:0000259" key="2">
    <source>
        <dbReference type="Pfam" id="PF00534"/>
    </source>
</evidence>